<keyword evidence="3" id="KW-1185">Reference proteome</keyword>
<dbReference type="Pfam" id="PF22636">
    <property type="entry name" value="FlK"/>
    <property type="match status" value="1"/>
</dbReference>
<evidence type="ECO:0000259" key="1">
    <source>
        <dbReference type="Pfam" id="PF22636"/>
    </source>
</evidence>
<protein>
    <submittedName>
        <fullName evidence="2">Predicted thioesterase</fullName>
    </submittedName>
</protein>
<dbReference type="InterPro" id="IPR054485">
    <property type="entry name" value="FlK-like_dom"/>
</dbReference>
<dbReference type="PANTHER" id="PTHR36934:SF1">
    <property type="entry name" value="THIOESTERASE DOMAIN-CONTAINING PROTEIN"/>
    <property type="match status" value="1"/>
</dbReference>
<proteinExistence type="predicted"/>
<dbReference type="STRING" id="536979.SAMN04488055_5631"/>
<dbReference type="Gene3D" id="3.10.129.10">
    <property type="entry name" value="Hotdog Thioesterase"/>
    <property type="match status" value="1"/>
</dbReference>
<accession>A0A1N6KDE7</accession>
<dbReference type="AlphaFoldDB" id="A0A1N6KDE7"/>
<organism evidence="2 3">
    <name type="scientific">Chitinophaga niabensis</name>
    <dbReference type="NCBI Taxonomy" id="536979"/>
    <lineage>
        <taxon>Bacteria</taxon>
        <taxon>Pseudomonadati</taxon>
        <taxon>Bacteroidota</taxon>
        <taxon>Chitinophagia</taxon>
        <taxon>Chitinophagales</taxon>
        <taxon>Chitinophagaceae</taxon>
        <taxon>Chitinophaga</taxon>
    </lineage>
</organism>
<dbReference type="InterPro" id="IPR025540">
    <property type="entry name" value="FlK"/>
</dbReference>
<evidence type="ECO:0000313" key="2">
    <source>
        <dbReference type="EMBL" id="SIO54595.1"/>
    </source>
</evidence>
<dbReference type="EMBL" id="FSRA01000002">
    <property type="protein sequence ID" value="SIO54595.1"/>
    <property type="molecule type" value="Genomic_DNA"/>
</dbReference>
<dbReference type="RefSeq" id="WP_074242842.1">
    <property type="nucleotide sequence ID" value="NZ_FSRA01000002.1"/>
</dbReference>
<gene>
    <name evidence="2" type="ORF">SAMN04488055_5631</name>
</gene>
<dbReference type="Proteomes" id="UP000185003">
    <property type="component" value="Unassembled WGS sequence"/>
</dbReference>
<reference evidence="2 3" key="1">
    <citation type="submission" date="2016-11" db="EMBL/GenBank/DDBJ databases">
        <authorList>
            <person name="Jaros S."/>
            <person name="Januszkiewicz K."/>
            <person name="Wedrychowicz H."/>
        </authorList>
    </citation>
    <scope>NUCLEOTIDE SEQUENCE [LARGE SCALE GENOMIC DNA]</scope>
    <source>
        <strain evidence="2 3">DSM 24787</strain>
    </source>
</reference>
<dbReference type="PANTHER" id="PTHR36934">
    <property type="entry name" value="BLR0278 PROTEIN"/>
    <property type="match status" value="1"/>
</dbReference>
<name>A0A1N6KDE7_9BACT</name>
<evidence type="ECO:0000313" key="3">
    <source>
        <dbReference type="Proteomes" id="UP000185003"/>
    </source>
</evidence>
<dbReference type="OrthoDB" id="6902891at2"/>
<sequence>MQTLFQPGDVKTFRRVVRKEDCAAFDSGLVHPVYATFALARDAEWCCRLFVLDMKEADEEGIGTMLSLQHVSPALEGSTVDFTATVKALNGHEIICALEIKVGDRVIATGENGQKILKKEKLEAVFSKLQH</sequence>
<feature type="domain" description="Fluoroacetyl-CoA-specific thioesterase-like" evidence="1">
    <location>
        <begin position="17"/>
        <end position="120"/>
    </location>
</feature>
<dbReference type="SUPFAM" id="SSF54637">
    <property type="entry name" value="Thioesterase/thiol ester dehydrase-isomerase"/>
    <property type="match status" value="1"/>
</dbReference>
<dbReference type="InterPro" id="IPR029069">
    <property type="entry name" value="HotDog_dom_sf"/>
</dbReference>